<dbReference type="OrthoDB" id="9775130at2"/>
<dbReference type="Gene3D" id="2.120.10.30">
    <property type="entry name" value="TolB, C-terminal domain"/>
    <property type="match status" value="1"/>
</dbReference>
<organism evidence="5 6">
    <name type="scientific">Mucisphaera calidilacus</name>
    <dbReference type="NCBI Taxonomy" id="2527982"/>
    <lineage>
        <taxon>Bacteria</taxon>
        <taxon>Pseudomonadati</taxon>
        <taxon>Planctomycetota</taxon>
        <taxon>Phycisphaerae</taxon>
        <taxon>Phycisphaerales</taxon>
        <taxon>Phycisphaeraceae</taxon>
        <taxon>Mucisphaera</taxon>
    </lineage>
</organism>
<dbReference type="AlphaFoldDB" id="A0A518BWP3"/>
<dbReference type="InterPro" id="IPR005511">
    <property type="entry name" value="SMP-30"/>
</dbReference>
<feature type="domain" description="SMP-30/Gluconolactonase/LRE-like region" evidence="4">
    <location>
        <begin position="15"/>
        <end position="254"/>
    </location>
</feature>
<keyword evidence="5" id="KW-0378">Hydrolase</keyword>
<feature type="binding site" evidence="3">
    <location>
        <position position="99"/>
    </location>
    <ligand>
        <name>substrate</name>
    </ligand>
</feature>
<evidence type="ECO:0000256" key="1">
    <source>
        <dbReference type="ARBA" id="ARBA00008853"/>
    </source>
</evidence>
<dbReference type="EMBL" id="CP036280">
    <property type="protein sequence ID" value="QDU71397.1"/>
    <property type="molecule type" value="Genomic_DNA"/>
</dbReference>
<evidence type="ECO:0000256" key="2">
    <source>
        <dbReference type="PIRSR" id="PIRSR605511-1"/>
    </source>
</evidence>
<sequence length="293" mass="32184">MPRMDVITPEYRALLAEGPVWHEGMLWYVDIQRGALCRVGLDGSGFEWRALVELLGAASPCDDGRWLLAYEDGLMLYDWDRDEREVVSDVLRDVPFRMNDGKADPRGRFWVGTIATERGAGSASFYCYEHGRGIATHLTGVTISNGLDWSADGSRMYYIDTPTKRVDVFDFDMERGAISNRQPLVVFGEDAGGPDGMCLDADGHAWVAFWGGSCVRCFDGETGEQLREVAVPAERVTSCCFAGEGLDRLVITTASAGLRDDELEAQPGAGRVFVTDVGVRGRAGHAVRLNTSR</sequence>
<dbReference type="PRINTS" id="PR01790">
    <property type="entry name" value="SMP30FAMILY"/>
</dbReference>
<dbReference type="EC" id="3.1.1.15" evidence="5"/>
<keyword evidence="3" id="KW-0479">Metal-binding</keyword>
<dbReference type="GO" id="GO:0004341">
    <property type="term" value="F:gluconolactonase activity"/>
    <property type="evidence" value="ECO:0007669"/>
    <property type="project" value="TreeGrafter"/>
</dbReference>
<feature type="binding site" evidence="3">
    <location>
        <position position="145"/>
    </location>
    <ligand>
        <name>a divalent metal cation</name>
        <dbReference type="ChEBI" id="CHEBI:60240"/>
    </ligand>
</feature>
<dbReference type="GO" id="GO:0019853">
    <property type="term" value="P:L-ascorbic acid biosynthetic process"/>
    <property type="evidence" value="ECO:0007669"/>
    <property type="project" value="TreeGrafter"/>
</dbReference>
<dbReference type="Proteomes" id="UP000320386">
    <property type="component" value="Chromosome"/>
</dbReference>
<feature type="binding site" evidence="3">
    <location>
        <position position="195"/>
    </location>
    <ligand>
        <name>a divalent metal cation</name>
        <dbReference type="ChEBI" id="CHEBI:60240"/>
    </ligand>
</feature>
<accession>A0A518BWP3</accession>
<feature type="active site" description="Proton donor/acceptor" evidence="2">
    <location>
        <position position="195"/>
    </location>
</feature>
<dbReference type="InterPro" id="IPR011042">
    <property type="entry name" value="6-blade_b-propeller_TolB-like"/>
</dbReference>
<evidence type="ECO:0000313" key="6">
    <source>
        <dbReference type="Proteomes" id="UP000320386"/>
    </source>
</evidence>
<reference evidence="5 6" key="1">
    <citation type="submission" date="2019-02" db="EMBL/GenBank/DDBJ databases">
        <title>Deep-cultivation of Planctomycetes and their phenomic and genomic characterization uncovers novel biology.</title>
        <authorList>
            <person name="Wiegand S."/>
            <person name="Jogler M."/>
            <person name="Boedeker C."/>
            <person name="Pinto D."/>
            <person name="Vollmers J."/>
            <person name="Rivas-Marin E."/>
            <person name="Kohn T."/>
            <person name="Peeters S.H."/>
            <person name="Heuer A."/>
            <person name="Rast P."/>
            <person name="Oberbeckmann S."/>
            <person name="Bunk B."/>
            <person name="Jeske O."/>
            <person name="Meyerdierks A."/>
            <person name="Storesund J.E."/>
            <person name="Kallscheuer N."/>
            <person name="Luecker S."/>
            <person name="Lage O.M."/>
            <person name="Pohl T."/>
            <person name="Merkel B.J."/>
            <person name="Hornburger P."/>
            <person name="Mueller R.-W."/>
            <person name="Bruemmer F."/>
            <person name="Labrenz M."/>
            <person name="Spormann A.M."/>
            <person name="Op den Camp H."/>
            <person name="Overmann J."/>
            <person name="Amann R."/>
            <person name="Jetten M.S.M."/>
            <person name="Mascher T."/>
            <person name="Medema M.H."/>
            <person name="Devos D.P."/>
            <person name="Kaster A.-K."/>
            <person name="Ovreas L."/>
            <person name="Rohde M."/>
            <person name="Galperin M.Y."/>
            <person name="Jogler C."/>
        </authorList>
    </citation>
    <scope>NUCLEOTIDE SEQUENCE [LARGE SCALE GENOMIC DNA]</scope>
    <source>
        <strain evidence="5 6">Pan265</strain>
    </source>
</reference>
<feature type="binding site" evidence="3">
    <location>
        <position position="17"/>
    </location>
    <ligand>
        <name>a divalent metal cation</name>
        <dbReference type="ChEBI" id="CHEBI:60240"/>
    </ligand>
</feature>
<dbReference type="GO" id="GO:0005509">
    <property type="term" value="F:calcium ion binding"/>
    <property type="evidence" value="ECO:0007669"/>
    <property type="project" value="TreeGrafter"/>
</dbReference>
<protein>
    <submittedName>
        <fullName evidence="5">L-arabinolactonase</fullName>
        <ecNumber evidence="5">3.1.1.15</ecNumber>
    </submittedName>
</protein>
<dbReference type="InterPro" id="IPR013658">
    <property type="entry name" value="SGL"/>
</dbReference>
<keyword evidence="6" id="KW-1185">Reference proteome</keyword>
<dbReference type="PANTHER" id="PTHR10907:SF47">
    <property type="entry name" value="REGUCALCIN"/>
    <property type="match status" value="1"/>
</dbReference>
<comment type="cofactor">
    <cofactor evidence="3">
        <name>Zn(2+)</name>
        <dbReference type="ChEBI" id="CHEBI:29105"/>
    </cofactor>
    <text evidence="3">Binds 1 divalent metal cation per subunit.</text>
</comment>
<feature type="binding site" evidence="3">
    <location>
        <position position="117"/>
    </location>
    <ligand>
        <name>substrate</name>
    </ligand>
</feature>
<proteinExistence type="inferred from homology"/>
<gene>
    <name evidence="5" type="primary">araB_1</name>
    <name evidence="5" type="ORF">Pan265_12460</name>
</gene>
<dbReference type="SUPFAM" id="SSF63829">
    <property type="entry name" value="Calcium-dependent phosphotriesterase"/>
    <property type="match status" value="1"/>
</dbReference>
<evidence type="ECO:0000259" key="4">
    <source>
        <dbReference type="Pfam" id="PF08450"/>
    </source>
</evidence>
<dbReference type="KEGG" id="mcad:Pan265_12460"/>
<evidence type="ECO:0000256" key="3">
    <source>
        <dbReference type="PIRSR" id="PIRSR605511-2"/>
    </source>
</evidence>
<evidence type="ECO:0000313" key="5">
    <source>
        <dbReference type="EMBL" id="QDU71397.1"/>
    </source>
</evidence>
<name>A0A518BWP3_9BACT</name>
<comment type="similarity">
    <text evidence="1">Belongs to the SMP-30/CGR1 family.</text>
</comment>
<dbReference type="GO" id="GO:0050021">
    <property type="term" value="F:L-arabinonolactonase activity"/>
    <property type="evidence" value="ECO:0007669"/>
    <property type="project" value="UniProtKB-EC"/>
</dbReference>
<dbReference type="Pfam" id="PF08450">
    <property type="entry name" value="SGL"/>
    <property type="match status" value="1"/>
</dbReference>
<feature type="binding site" evidence="3">
    <location>
        <position position="97"/>
    </location>
    <ligand>
        <name>substrate</name>
    </ligand>
</feature>
<dbReference type="PANTHER" id="PTHR10907">
    <property type="entry name" value="REGUCALCIN"/>
    <property type="match status" value="1"/>
</dbReference>
<keyword evidence="3" id="KW-0862">Zinc</keyword>